<dbReference type="PRINTS" id="PR00081">
    <property type="entry name" value="GDHRDH"/>
</dbReference>
<dbReference type="EC" id="1.1.1.-" evidence="3"/>
<dbReference type="InterPro" id="IPR036291">
    <property type="entry name" value="NAD(P)-bd_dom_sf"/>
</dbReference>
<protein>
    <submittedName>
        <fullName evidence="3">SDR family NAD(P)-dependent oxidoreductase</fullName>
        <ecNumber evidence="3">1.1.1.-</ecNumber>
    </submittedName>
</protein>
<dbReference type="Proteomes" id="UP001601442">
    <property type="component" value="Unassembled WGS sequence"/>
</dbReference>
<name>A0ABW6P9L4_9NOCA</name>
<keyword evidence="2 3" id="KW-0560">Oxidoreductase</keyword>
<dbReference type="EMBL" id="JBIAMT010000005">
    <property type="protein sequence ID" value="MFF0499822.1"/>
    <property type="molecule type" value="Genomic_DNA"/>
</dbReference>
<sequence>MSTPGWHEQAIPAHSPEVSVGYLEELAGLAGKRAVIIGGAGGLGALSSLALHRAGAELVVLDRDGDAVAALRADLGAGVQFVVGDARESTALDEVAAAAGDTVDILVNVVGGTFWSELESLSENAINSLVRLNFLAPVQAIRRFLPQLRAASERNGTQGASIINVTSIEAHRGAPSCSVYAAMKAALTSMSASLAVELAPSNIRVNTIAPDIVETPALVGLLGHETADEQAVAARYAATIPLERGGGADDWAGGLLFLASGLSRYVTGQALHIDGGSSAAAGFTRWSGEGWFPFLPLSVTSHMPEIDRLRGVSS</sequence>
<evidence type="ECO:0000313" key="3">
    <source>
        <dbReference type="EMBL" id="MFF0499822.1"/>
    </source>
</evidence>
<dbReference type="SUPFAM" id="SSF51735">
    <property type="entry name" value="NAD(P)-binding Rossmann-fold domains"/>
    <property type="match status" value="1"/>
</dbReference>
<evidence type="ECO:0000256" key="1">
    <source>
        <dbReference type="ARBA" id="ARBA00006484"/>
    </source>
</evidence>
<keyword evidence="4" id="KW-1185">Reference proteome</keyword>
<dbReference type="CDD" id="cd05233">
    <property type="entry name" value="SDR_c"/>
    <property type="match status" value="1"/>
</dbReference>
<dbReference type="InterPro" id="IPR051122">
    <property type="entry name" value="SDR_DHRS6-like"/>
</dbReference>
<dbReference type="PRINTS" id="PR00080">
    <property type="entry name" value="SDRFAMILY"/>
</dbReference>
<reference evidence="3 4" key="1">
    <citation type="submission" date="2024-10" db="EMBL/GenBank/DDBJ databases">
        <title>The Natural Products Discovery Center: Release of the First 8490 Sequenced Strains for Exploring Actinobacteria Biosynthetic Diversity.</title>
        <authorList>
            <person name="Kalkreuter E."/>
            <person name="Kautsar S.A."/>
            <person name="Yang D."/>
            <person name="Bader C.D."/>
            <person name="Teijaro C.N."/>
            <person name="Fluegel L."/>
            <person name="Davis C.M."/>
            <person name="Simpson J.R."/>
            <person name="Lauterbach L."/>
            <person name="Steele A.D."/>
            <person name="Gui C."/>
            <person name="Meng S."/>
            <person name="Li G."/>
            <person name="Viehrig K."/>
            <person name="Ye F."/>
            <person name="Su P."/>
            <person name="Kiefer A.F."/>
            <person name="Nichols A."/>
            <person name="Cepeda A.J."/>
            <person name="Yan W."/>
            <person name="Fan B."/>
            <person name="Jiang Y."/>
            <person name="Adhikari A."/>
            <person name="Zheng C.-J."/>
            <person name="Schuster L."/>
            <person name="Cowan T.M."/>
            <person name="Smanski M.J."/>
            <person name="Chevrette M.G."/>
            <person name="De Carvalho L.P.S."/>
            <person name="Shen B."/>
        </authorList>
    </citation>
    <scope>NUCLEOTIDE SEQUENCE [LARGE SCALE GENOMIC DNA]</scope>
    <source>
        <strain evidence="3 4">NPDC004119</strain>
    </source>
</reference>
<accession>A0ABW6P9L4</accession>
<dbReference type="Pfam" id="PF13561">
    <property type="entry name" value="adh_short_C2"/>
    <property type="match status" value="1"/>
</dbReference>
<dbReference type="GO" id="GO:0016491">
    <property type="term" value="F:oxidoreductase activity"/>
    <property type="evidence" value="ECO:0007669"/>
    <property type="project" value="UniProtKB-KW"/>
</dbReference>
<dbReference type="PANTHER" id="PTHR43477:SF1">
    <property type="entry name" value="DIHYDROANTICAPSIN 7-DEHYDROGENASE"/>
    <property type="match status" value="1"/>
</dbReference>
<comment type="similarity">
    <text evidence="1">Belongs to the short-chain dehydrogenases/reductases (SDR) family.</text>
</comment>
<organism evidence="3 4">
    <name type="scientific">Nocardia aobensis</name>
    <dbReference type="NCBI Taxonomy" id="257277"/>
    <lineage>
        <taxon>Bacteria</taxon>
        <taxon>Bacillati</taxon>
        <taxon>Actinomycetota</taxon>
        <taxon>Actinomycetes</taxon>
        <taxon>Mycobacteriales</taxon>
        <taxon>Nocardiaceae</taxon>
        <taxon>Nocardia</taxon>
    </lineage>
</organism>
<dbReference type="InterPro" id="IPR002347">
    <property type="entry name" value="SDR_fam"/>
</dbReference>
<dbReference type="PANTHER" id="PTHR43477">
    <property type="entry name" value="DIHYDROANTICAPSIN 7-DEHYDROGENASE"/>
    <property type="match status" value="1"/>
</dbReference>
<gene>
    <name evidence="3" type="ORF">ACFYU5_25715</name>
</gene>
<evidence type="ECO:0000313" key="4">
    <source>
        <dbReference type="Proteomes" id="UP001601442"/>
    </source>
</evidence>
<proteinExistence type="inferred from homology"/>
<evidence type="ECO:0000256" key="2">
    <source>
        <dbReference type="ARBA" id="ARBA00023002"/>
    </source>
</evidence>
<comment type="caution">
    <text evidence="3">The sequence shown here is derived from an EMBL/GenBank/DDBJ whole genome shotgun (WGS) entry which is preliminary data.</text>
</comment>
<dbReference type="RefSeq" id="WP_387398599.1">
    <property type="nucleotide sequence ID" value="NZ_JBIAMT010000005.1"/>
</dbReference>
<dbReference type="Gene3D" id="3.40.50.720">
    <property type="entry name" value="NAD(P)-binding Rossmann-like Domain"/>
    <property type="match status" value="1"/>
</dbReference>